<evidence type="ECO:0000256" key="1">
    <source>
        <dbReference type="ARBA" id="ARBA00004273"/>
    </source>
</evidence>
<evidence type="ECO:0000256" key="12">
    <source>
        <dbReference type="ARBA" id="ARBA00023136"/>
    </source>
</evidence>
<evidence type="ECO:0000256" key="6">
    <source>
        <dbReference type="ARBA" id="ARBA00022737"/>
    </source>
</evidence>
<dbReference type="GO" id="GO:0005758">
    <property type="term" value="C:mitochondrial intermembrane space"/>
    <property type="evidence" value="ECO:0007669"/>
    <property type="project" value="UniProtKB-SubCell"/>
</dbReference>
<evidence type="ECO:0000256" key="3">
    <source>
        <dbReference type="ARBA" id="ARBA00022448"/>
    </source>
</evidence>
<dbReference type="CDD" id="cd00051">
    <property type="entry name" value="EFh"/>
    <property type="match status" value="1"/>
</dbReference>
<keyword evidence="8" id="KW-0106">Calcium</keyword>
<dbReference type="PANTHER" id="PTHR12294:SF1">
    <property type="entry name" value="CALCIUM UPTAKE PROTEIN 1, MITOCHONDRIAL"/>
    <property type="match status" value="1"/>
</dbReference>
<keyword evidence="11" id="KW-0496">Mitochondrion</keyword>
<evidence type="ECO:0000256" key="8">
    <source>
        <dbReference type="ARBA" id="ARBA00022837"/>
    </source>
</evidence>
<dbReference type="Proteomes" id="UP001162972">
    <property type="component" value="Chromosome 18"/>
</dbReference>
<comment type="subcellular location">
    <subcellularLocation>
        <location evidence="1">Mitochondrion inner membrane</location>
    </subcellularLocation>
    <subcellularLocation>
        <location evidence="2">Mitochondrion intermembrane space</location>
    </subcellularLocation>
</comment>
<dbReference type="InterPro" id="IPR018247">
    <property type="entry name" value="EF_Hand_1_Ca_BS"/>
</dbReference>
<gene>
    <name evidence="15" type="ORF">OIU84_000832</name>
</gene>
<dbReference type="InterPro" id="IPR011992">
    <property type="entry name" value="EF-hand-dom_pair"/>
</dbReference>
<dbReference type="AlphaFoldDB" id="A0AAD6L5K9"/>
<keyword evidence="7" id="KW-0999">Mitochondrion inner membrane</keyword>
<protein>
    <recommendedName>
        <fullName evidence="14">EF-hand domain-containing protein</fullName>
    </recommendedName>
</protein>
<name>A0AAD6L5K9_9ROSI</name>
<dbReference type="GO" id="GO:0051560">
    <property type="term" value="P:mitochondrial calcium ion homeostasis"/>
    <property type="evidence" value="ECO:0007669"/>
    <property type="project" value="TreeGrafter"/>
</dbReference>
<comment type="similarity">
    <text evidence="13">Belongs to the MICU1 family. MICU1 subfamily.</text>
</comment>
<dbReference type="GO" id="GO:0005509">
    <property type="term" value="F:calcium ion binding"/>
    <property type="evidence" value="ECO:0007669"/>
    <property type="project" value="InterPro"/>
</dbReference>
<proteinExistence type="inferred from homology"/>
<sequence>MQAIINSFYEVDMGWEFPRKSSQLGSRRVPANQWTLRKNIVQTIEGSDSLPVAASLSRSSFGGSNNGDHKSGEAFLKFLLRSVASGVVIIGSSLSFSYWYPSLVDKCSFVSFADCADDAAWVSSDDLLPHKKKKRFLFGDSYRRRVFFNYEKRIRLQSPPEKWKLSRLSDVGLARPSAAMLSFNKSTRKLRSGMKVFEYFASFKTPDESNRVREGFLRGETVPGKLHCAPSKFFMLFDTNGDGLISFSEYIFFVTLLSIPESSFSVAFKMFDLDNNGQIDREEFKKVMGLMRAQNRQGASHRDGRRFGLKVAEPVENGGLLEYFFGKDGKTCLQHERFVQFLRDLHDEILRLEFAHYDYRSCGTISAKDFALSLVASADINHISKLLDRVDEVSNEPHIKDIRITFEEFKNFAELRRQLQYLSLAIFSYGKVNGVLAKKDFQRASSQVCGISITDDLVDIIFHVFDANRDGNLSSDEFVRVLQGRETAGWIPREPGLKGLMSCCANCAKNYSSAKRLL</sequence>
<evidence type="ECO:0000256" key="11">
    <source>
        <dbReference type="ARBA" id="ARBA00023128"/>
    </source>
</evidence>
<keyword evidence="3" id="KW-0813">Transport</keyword>
<evidence type="ECO:0000313" key="16">
    <source>
        <dbReference type="Proteomes" id="UP001162972"/>
    </source>
</evidence>
<evidence type="ECO:0000256" key="13">
    <source>
        <dbReference type="ARBA" id="ARBA00038333"/>
    </source>
</evidence>
<dbReference type="PROSITE" id="PS00018">
    <property type="entry name" value="EF_HAND_1"/>
    <property type="match status" value="2"/>
</dbReference>
<keyword evidence="4" id="KW-0109">Calcium transport</keyword>
<dbReference type="Gene3D" id="1.10.238.10">
    <property type="entry name" value="EF-hand"/>
    <property type="match status" value="3"/>
</dbReference>
<evidence type="ECO:0000256" key="10">
    <source>
        <dbReference type="ARBA" id="ARBA00023065"/>
    </source>
</evidence>
<comment type="caution">
    <text evidence="15">The sequence shown here is derived from an EMBL/GenBank/DDBJ whole genome shotgun (WGS) entry which is preliminary data.</text>
</comment>
<keyword evidence="16" id="KW-1185">Reference proteome</keyword>
<keyword evidence="12" id="KW-0472">Membrane</keyword>
<evidence type="ECO:0000256" key="5">
    <source>
        <dbReference type="ARBA" id="ARBA00022723"/>
    </source>
</evidence>
<dbReference type="SUPFAM" id="SSF47473">
    <property type="entry name" value="EF-hand"/>
    <property type="match status" value="2"/>
</dbReference>
<evidence type="ECO:0000256" key="9">
    <source>
        <dbReference type="ARBA" id="ARBA00022946"/>
    </source>
</evidence>
<dbReference type="Pfam" id="PF13499">
    <property type="entry name" value="EF-hand_7"/>
    <property type="match status" value="1"/>
</dbReference>
<evidence type="ECO:0000256" key="7">
    <source>
        <dbReference type="ARBA" id="ARBA00022792"/>
    </source>
</evidence>
<keyword evidence="6" id="KW-0677">Repeat</keyword>
<evidence type="ECO:0000259" key="14">
    <source>
        <dbReference type="PROSITE" id="PS50222"/>
    </source>
</evidence>
<organism evidence="15 16">
    <name type="scientific">Salix udensis</name>
    <dbReference type="NCBI Taxonomy" id="889485"/>
    <lineage>
        <taxon>Eukaryota</taxon>
        <taxon>Viridiplantae</taxon>
        <taxon>Streptophyta</taxon>
        <taxon>Embryophyta</taxon>
        <taxon>Tracheophyta</taxon>
        <taxon>Spermatophyta</taxon>
        <taxon>Magnoliopsida</taxon>
        <taxon>eudicotyledons</taxon>
        <taxon>Gunneridae</taxon>
        <taxon>Pentapetalae</taxon>
        <taxon>rosids</taxon>
        <taxon>fabids</taxon>
        <taxon>Malpighiales</taxon>
        <taxon>Salicaceae</taxon>
        <taxon>Saliceae</taxon>
        <taxon>Salix</taxon>
    </lineage>
</organism>
<dbReference type="SMART" id="SM00054">
    <property type="entry name" value="EFh"/>
    <property type="match status" value="3"/>
</dbReference>
<evidence type="ECO:0000313" key="15">
    <source>
        <dbReference type="EMBL" id="KAJ6435699.1"/>
    </source>
</evidence>
<dbReference type="InterPro" id="IPR002048">
    <property type="entry name" value="EF_hand_dom"/>
</dbReference>
<keyword evidence="5" id="KW-0479">Metal-binding</keyword>
<accession>A0AAD6L5K9</accession>
<feature type="domain" description="EF-hand" evidence="14">
    <location>
        <begin position="259"/>
        <end position="294"/>
    </location>
</feature>
<feature type="domain" description="EF-hand" evidence="14">
    <location>
        <begin position="453"/>
        <end position="488"/>
    </location>
</feature>
<dbReference type="InterPro" id="IPR039800">
    <property type="entry name" value="MICU1/2/3"/>
</dbReference>
<dbReference type="Pfam" id="PF13833">
    <property type="entry name" value="EF-hand_8"/>
    <property type="match status" value="1"/>
</dbReference>
<dbReference type="EMBL" id="JAPFFJ010000001">
    <property type="protein sequence ID" value="KAJ6435699.1"/>
    <property type="molecule type" value="Genomic_DNA"/>
</dbReference>
<dbReference type="PANTHER" id="PTHR12294">
    <property type="entry name" value="EF HAND DOMAIN FAMILY A1,A2-RELATED"/>
    <property type="match status" value="1"/>
</dbReference>
<dbReference type="PROSITE" id="PS50222">
    <property type="entry name" value="EF_HAND_2"/>
    <property type="match status" value="2"/>
</dbReference>
<reference evidence="15 16" key="1">
    <citation type="journal article" date="2023" name="Int. J. Mol. Sci.">
        <title>De Novo Assembly and Annotation of 11 Diverse Shrub Willow (Salix) Genomes Reveals Novel Gene Organization in Sex-Linked Regions.</title>
        <authorList>
            <person name="Hyden B."/>
            <person name="Feng K."/>
            <person name="Yates T.B."/>
            <person name="Jawdy S."/>
            <person name="Cereghino C."/>
            <person name="Smart L.B."/>
            <person name="Muchero W."/>
        </authorList>
    </citation>
    <scope>NUCLEOTIDE SEQUENCE [LARGE SCALE GENOMIC DNA]</scope>
    <source>
        <tissue evidence="15">Shoot tip</tissue>
    </source>
</reference>
<keyword evidence="10" id="KW-0406">Ion transport</keyword>
<evidence type="ECO:0000256" key="4">
    <source>
        <dbReference type="ARBA" id="ARBA00022568"/>
    </source>
</evidence>
<keyword evidence="9" id="KW-0809">Transit peptide</keyword>
<evidence type="ECO:0000256" key="2">
    <source>
        <dbReference type="ARBA" id="ARBA00004569"/>
    </source>
</evidence>
<dbReference type="GO" id="GO:0036444">
    <property type="term" value="P:calcium import into the mitochondrion"/>
    <property type="evidence" value="ECO:0007669"/>
    <property type="project" value="TreeGrafter"/>
</dbReference>
<dbReference type="CDD" id="cd15900">
    <property type="entry name" value="EFh_MICU"/>
    <property type="match status" value="1"/>
</dbReference>
<dbReference type="GO" id="GO:1990246">
    <property type="term" value="C:uniplex complex"/>
    <property type="evidence" value="ECO:0007669"/>
    <property type="project" value="TreeGrafter"/>
</dbReference>